<proteinExistence type="predicted"/>
<keyword evidence="3 6" id="KW-0812">Transmembrane</keyword>
<feature type="transmembrane region" description="Helical" evidence="6">
    <location>
        <begin position="116"/>
        <end position="138"/>
    </location>
</feature>
<keyword evidence="5 6" id="KW-0472">Membrane</keyword>
<dbReference type="Pfam" id="PF01810">
    <property type="entry name" value="LysE"/>
    <property type="match status" value="1"/>
</dbReference>
<evidence type="ECO:0000256" key="4">
    <source>
        <dbReference type="ARBA" id="ARBA00022989"/>
    </source>
</evidence>
<gene>
    <name evidence="7" type="ORF">E6H04_11345</name>
</gene>
<evidence type="ECO:0000256" key="6">
    <source>
        <dbReference type="SAM" id="Phobius"/>
    </source>
</evidence>
<dbReference type="PANTHER" id="PTHR30086:SF20">
    <property type="entry name" value="ARGININE EXPORTER PROTEIN ARGO-RELATED"/>
    <property type="match status" value="1"/>
</dbReference>
<accession>A0A537J643</accession>
<reference evidence="7 8" key="1">
    <citation type="journal article" date="2019" name="Nat. Microbiol.">
        <title>Mediterranean grassland soil C-N compound turnover is dependent on rainfall and depth, and is mediated by genomically divergent microorganisms.</title>
        <authorList>
            <person name="Diamond S."/>
            <person name="Andeer P.F."/>
            <person name="Li Z."/>
            <person name="Crits-Christoph A."/>
            <person name="Burstein D."/>
            <person name="Anantharaman K."/>
            <person name="Lane K.R."/>
            <person name="Thomas B.C."/>
            <person name="Pan C."/>
            <person name="Northen T.R."/>
            <person name="Banfield J.F."/>
        </authorList>
    </citation>
    <scope>NUCLEOTIDE SEQUENCE [LARGE SCALE GENOMIC DNA]</scope>
    <source>
        <strain evidence="7">NP_7</strain>
    </source>
</reference>
<dbReference type="Proteomes" id="UP000320048">
    <property type="component" value="Unassembled WGS sequence"/>
</dbReference>
<dbReference type="AlphaFoldDB" id="A0A537J643"/>
<name>A0A537J643_9BACT</name>
<evidence type="ECO:0000313" key="8">
    <source>
        <dbReference type="Proteomes" id="UP000320048"/>
    </source>
</evidence>
<evidence type="ECO:0000256" key="5">
    <source>
        <dbReference type="ARBA" id="ARBA00023136"/>
    </source>
</evidence>
<protein>
    <submittedName>
        <fullName evidence="7">LysE family translocator</fullName>
    </submittedName>
</protein>
<dbReference type="GO" id="GO:0015171">
    <property type="term" value="F:amino acid transmembrane transporter activity"/>
    <property type="evidence" value="ECO:0007669"/>
    <property type="project" value="TreeGrafter"/>
</dbReference>
<evidence type="ECO:0000313" key="7">
    <source>
        <dbReference type="EMBL" id="TMI79010.1"/>
    </source>
</evidence>
<keyword evidence="2" id="KW-1003">Cell membrane</keyword>
<dbReference type="GO" id="GO:0005886">
    <property type="term" value="C:plasma membrane"/>
    <property type="evidence" value="ECO:0007669"/>
    <property type="project" value="UniProtKB-SubCell"/>
</dbReference>
<keyword evidence="4 6" id="KW-1133">Transmembrane helix</keyword>
<dbReference type="EMBL" id="VBAO01000322">
    <property type="protein sequence ID" value="TMI79010.1"/>
    <property type="molecule type" value="Genomic_DNA"/>
</dbReference>
<organism evidence="7 8">
    <name type="scientific">Candidatus Segetimicrobium genomatis</name>
    <dbReference type="NCBI Taxonomy" id="2569760"/>
    <lineage>
        <taxon>Bacteria</taxon>
        <taxon>Bacillati</taxon>
        <taxon>Candidatus Sysuimicrobiota</taxon>
        <taxon>Candidatus Sysuimicrobiia</taxon>
        <taxon>Candidatus Sysuimicrobiales</taxon>
        <taxon>Candidatus Segetimicrobiaceae</taxon>
        <taxon>Candidatus Segetimicrobium</taxon>
    </lineage>
</organism>
<evidence type="ECO:0000256" key="1">
    <source>
        <dbReference type="ARBA" id="ARBA00004651"/>
    </source>
</evidence>
<comment type="caution">
    <text evidence="7">The sequence shown here is derived from an EMBL/GenBank/DDBJ whole genome shotgun (WGS) entry which is preliminary data.</text>
</comment>
<feature type="transmembrane region" description="Helical" evidence="6">
    <location>
        <begin position="65"/>
        <end position="86"/>
    </location>
</feature>
<comment type="subcellular location">
    <subcellularLocation>
        <location evidence="1">Cell membrane</location>
        <topology evidence="1">Multi-pass membrane protein</topology>
    </subcellularLocation>
</comment>
<evidence type="ECO:0000256" key="2">
    <source>
        <dbReference type="ARBA" id="ARBA00022475"/>
    </source>
</evidence>
<sequence length="204" mass="20929">MTTLLKAFVIGFSIAAAVGPICMLCIRRTLVMGRRVGFVSGLGAATADAFYGAVASFGLTFVSRVFLRHAAPLHIGGGLFLLYLGVRTALANAEVRAPAAAAPGASGALGAYGSTLLLTLTNPMTIVMFAAIFAAIAPAGGLNYAAAALTVAGIFLGSATWWLILSVGVGAFRRFIGVRLMQWVNRLSGATIFGFGLADLAENV</sequence>
<feature type="transmembrane region" description="Helical" evidence="6">
    <location>
        <begin position="38"/>
        <end position="59"/>
    </location>
</feature>
<feature type="transmembrane region" description="Helical" evidence="6">
    <location>
        <begin position="6"/>
        <end position="26"/>
    </location>
</feature>
<feature type="transmembrane region" description="Helical" evidence="6">
    <location>
        <begin position="144"/>
        <end position="172"/>
    </location>
</feature>
<dbReference type="PANTHER" id="PTHR30086">
    <property type="entry name" value="ARGININE EXPORTER PROTEIN ARGO"/>
    <property type="match status" value="1"/>
</dbReference>
<evidence type="ECO:0000256" key="3">
    <source>
        <dbReference type="ARBA" id="ARBA00022692"/>
    </source>
</evidence>
<dbReference type="InterPro" id="IPR001123">
    <property type="entry name" value="LeuE-type"/>
</dbReference>